<evidence type="ECO:0000256" key="1">
    <source>
        <dbReference type="SAM" id="MobiDB-lite"/>
    </source>
</evidence>
<sequence length="95" mass="10391">MKPYLTDDEINEICKPLTQAHAQIRYLRGLGVPVSRKPGGRPLVGRTAFDRVMAAAPPAVANDDSLPGSGPQPDHAALQQHFNKQRNHGTQTQIR</sequence>
<keyword evidence="4" id="KW-1185">Reference proteome</keyword>
<dbReference type="InterPro" id="IPR025319">
    <property type="entry name" value="DUF4224"/>
</dbReference>
<dbReference type="EMBL" id="CP132976">
    <property type="protein sequence ID" value="WMD23342.1"/>
    <property type="molecule type" value="Genomic_DNA"/>
</dbReference>
<feature type="region of interest" description="Disordered" evidence="1">
    <location>
        <begin position="59"/>
        <end position="95"/>
    </location>
</feature>
<evidence type="ECO:0000313" key="4">
    <source>
        <dbReference type="Proteomes" id="UP001234798"/>
    </source>
</evidence>
<protein>
    <submittedName>
        <fullName evidence="3">DUF4224 domain-containing protein</fullName>
    </submittedName>
</protein>
<organism evidence="3 4">
    <name type="scientific">Achromobacter seleniivolatilans</name>
    <dbReference type="NCBI Taxonomy" id="3047478"/>
    <lineage>
        <taxon>Bacteria</taxon>
        <taxon>Pseudomonadati</taxon>
        <taxon>Pseudomonadota</taxon>
        <taxon>Betaproteobacteria</taxon>
        <taxon>Burkholderiales</taxon>
        <taxon>Alcaligenaceae</taxon>
        <taxon>Achromobacter</taxon>
    </lineage>
</organism>
<accession>A0ABY9MC24</accession>
<reference evidence="3 4" key="1">
    <citation type="submission" date="2023-08" db="EMBL/GenBank/DDBJ databases">
        <title>Achromobacter seleniivolatilans sp. nov., isolated from seleniferous soil.</title>
        <authorList>
            <person name="Zhang S."/>
            <person name="Li K."/>
            <person name="Peng J."/>
            <person name="Zhao Q."/>
            <person name="Wang H."/>
            <person name="Guo Y."/>
        </authorList>
    </citation>
    <scope>NUCLEOTIDE SEQUENCE [LARGE SCALE GENOMIC DNA]</scope>
    <source>
        <strain evidence="3 4">R39</strain>
    </source>
</reference>
<evidence type="ECO:0000259" key="2">
    <source>
        <dbReference type="Pfam" id="PF13986"/>
    </source>
</evidence>
<feature type="domain" description="DUF4224" evidence="2">
    <location>
        <begin position="5"/>
        <end position="48"/>
    </location>
</feature>
<dbReference type="Pfam" id="PF13986">
    <property type="entry name" value="DUF4224"/>
    <property type="match status" value="1"/>
</dbReference>
<proteinExistence type="predicted"/>
<name>A0ABY9MC24_9BURK</name>
<dbReference type="Proteomes" id="UP001234798">
    <property type="component" value="Chromosome"/>
</dbReference>
<dbReference type="RefSeq" id="WP_306950683.1">
    <property type="nucleotide sequence ID" value="NZ_CP132976.1"/>
</dbReference>
<gene>
    <name evidence="3" type="ORF">RAS12_13515</name>
</gene>
<evidence type="ECO:0000313" key="3">
    <source>
        <dbReference type="EMBL" id="WMD23342.1"/>
    </source>
</evidence>